<dbReference type="AlphaFoldDB" id="A0A2P2L9M5"/>
<organism evidence="1">
    <name type="scientific">Rhizophora mucronata</name>
    <name type="common">Asiatic mangrove</name>
    <dbReference type="NCBI Taxonomy" id="61149"/>
    <lineage>
        <taxon>Eukaryota</taxon>
        <taxon>Viridiplantae</taxon>
        <taxon>Streptophyta</taxon>
        <taxon>Embryophyta</taxon>
        <taxon>Tracheophyta</taxon>
        <taxon>Spermatophyta</taxon>
        <taxon>Magnoliopsida</taxon>
        <taxon>eudicotyledons</taxon>
        <taxon>Gunneridae</taxon>
        <taxon>Pentapetalae</taxon>
        <taxon>rosids</taxon>
        <taxon>fabids</taxon>
        <taxon>Malpighiales</taxon>
        <taxon>Rhizophoraceae</taxon>
        <taxon>Rhizophora</taxon>
    </lineage>
</organism>
<sequence>MPDSLKLPQMLLYKEQPLQPLDKKDMQLGFTQVHCCFHKSSLLCEFVSIQYMNEVITKFYSHKFEQLPNSIEVHHITKKMKATK</sequence>
<reference evidence="1" key="1">
    <citation type="submission" date="2018-02" db="EMBL/GenBank/DDBJ databases">
        <title>Rhizophora mucronata_Transcriptome.</title>
        <authorList>
            <person name="Meera S.P."/>
            <person name="Sreeshan A."/>
            <person name="Augustine A."/>
        </authorList>
    </citation>
    <scope>NUCLEOTIDE SEQUENCE</scope>
    <source>
        <tissue evidence="1">Leaf</tissue>
    </source>
</reference>
<dbReference type="EMBL" id="GGEC01034185">
    <property type="protein sequence ID" value="MBX14669.1"/>
    <property type="molecule type" value="Transcribed_RNA"/>
</dbReference>
<accession>A0A2P2L9M5</accession>
<evidence type="ECO:0000313" key="1">
    <source>
        <dbReference type="EMBL" id="MBX14669.1"/>
    </source>
</evidence>
<protein>
    <submittedName>
        <fullName evidence="1">Uncharacterized protein MANES_03G125000</fullName>
    </submittedName>
</protein>
<proteinExistence type="predicted"/>
<name>A0A2P2L9M5_RHIMU</name>